<dbReference type="Gene3D" id="1.10.10.10">
    <property type="entry name" value="Winged helix-like DNA-binding domain superfamily/Winged helix DNA-binding domain"/>
    <property type="match status" value="1"/>
</dbReference>
<reference evidence="8" key="2">
    <citation type="submission" date="2021-04" db="EMBL/GenBank/DDBJ databases">
        <authorList>
            <person name="Gilroy R."/>
        </authorList>
    </citation>
    <scope>NUCLEOTIDE SEQUENCE</scope>
    <source>
        <strain evidence="8">CHK195-6426</strain>
    </source>
</reference>
<dbReference type="InterPro" id="IPR039425">
    <property type="entry name" value="RNA_pol_sigma-70-like"/>
</dbReference>
<dbReference type="PANTHER" id="PTHR43133">
    <property type="entry name" value="RNA POLYMERASE ECF-TYPE SIGMA FACTO"/>
    <property type="match status" value="1"/>
</dbReference>
<dbReference type="Pfam" id="PF04542">
    <property type="entry name" value="Sigma70_r2"/>
    <property type="match status" value="1"/>
</dbReference>
<evidence type="ECO:0000256" key="5">
    <source>
        <dbReference type="ARBA" id="ARBA00023163"/>
    </source>
</evidence>
<evidence type="ECO:0000313" key="9">
    <source>
        <dbReference type="Proteomes" id="UP000824265"/>
    </source>
</evidence>
<protein>
    <submittedName>
        <fullName evidence="8">Sigma-70 family RNA polymerase sigma factor</fullName>
    </submittedName>
</protein>
<dbReference type="InterPro" id="IPR013325">
    <property type="entry name" value="RNA_pol_sigma_r2"/>
</dbReference>
<proteinExistence type="inferred from homology"/>
<dbReference type="InterPro" id="IPR007627">
    <property type="entry name" value="RNA_pol_sigma70_r2"/>
</dbReference>
<comment type="caution">
    <text evidence="8">The sequence shown here is derived from an EMBL/GenBank/DDBJ whole genome shotgun (WGS) entry which is preliminary data.</text>
</comment>
<keyword evidence="4" id="KW-0238">DNA-binding</keyword>
<dbReference type="Gene3D" id="1.10.1740.10">
    <property type="match status" value="1"/>
</dbReference>
<dbReference type="GO" id="GO:0006352">
    <property type="term" value="P:DNA-templated transcription initiation"/>
    <property type="evidence" value="ECO:0007669"/>
    <property type="project" value="InterPro"/>
</dbReference>
<evidence type="ECO:0000313" key="8">
    <source>
        <dbReference type="EMBL" id="HIW80313.1"/>
    </source>
</evidence>
<feature type="domain" description="RNA polymerase sigma-70 region 2" evidence="6">
    <location>
        <begin position="27"/>
        <end position="86"/>
    </location>
</feature>
<dbReference type="EMBL" id="DXGH01000010">
    <property type="protein sequence ID" value="HIW80313.1"/>
    <property type="molecule type" value="Genomic_DNA"/>
</dbReference>
<evidence type="ECO:0000259" key="7">
    <source>
        <dbReference type="Pfam" id="PF08281"/>
    </source>
</evidence>
<accession>A0A9D1R2I5</accession>
<evidence type="ECO:0000256" key="2">
    <source>
        <dbReference type="ARBA" id="ARBA00023015"/>
    </source>
</evidence>
<dbReference type="InterPro" id="IPR013324">
    <property type="entry name" value="RNA_pol_sigma_r3/r4-like"/>
</dbReference>
<keyword evidence="2" id="KW-0805">Transcription regulation</keyword>
<dbReference type="Proteomes" id="UP000824265">
    <property type="component" value="Unassembled WGS sequence"/>
</dbReference>
<dbReference type="InterPro" id="IPR036388">
    <property type="entry name" value="WH-like_DNA-bd_sf"/>
</dbReference>
<name>A0A9D1R2I5_9FIRM</name>
<organism evidence="8 9">
    <name type="scientific">Candidatus Acetatifactor stercoripullorum</name>
    <dbReference type="NCBI Taxonomy" id="2838414"/>
    <lineage>
        <taxon>Bacteria</taxon>
        <taxon>Bacillati</taxon>
        <taxon>Bacillota</taxon>
        <taxon>Clostridia</taxon>
        <taxon>Lachnospirales</taxon>
        <taxon>Lachnospiraceae</taxon>
        <taxon>Acetatifactor</taxon>
    </lineage>
</organism>
<evidence type="ECO:0000256" key="4">
    <source>
        <dbReference type="ARBA" id="ARBA00023125"/>
    </source>
</evidence>
<dbReference type="GO" id="GO:0003677">
    <property type="term" value="F:DNA binding"/>
    <property type="evidence" value="ECO:0007669"/>
    <property type="project" value="UniProtKB-KW"/>
</dbReference>
<dbReference type="PANTHER" id="PTHR43133:SF8">
    <property type="entry name" value="RNA POLYMERASE SIGMA FACTOR HI_1459-RELATED"/>
    <property type="match status" value="1"/>
</dbReference>
<dbReference type="AlphaFoldDB" id="A0A9D1R2I5"/>
<comment type="similarity">
    <text evidence="1">Belongs to the sigma-70 factor family. ECF subfamily.</text>
</comment>
<dbReference type="SUPFAM" id="SSF88659">
    <property type="entry name" value="Sigma3 and sigma4 domains of RNA polymerase sigma factors"/>
    <property type="match status" value="1"/>
</dbReference>
<dbReference type="InterPro" id="IPR014284">
    <property type="entry name" value="RNA_pol_sigma-70_dom"/>
</dbReference>
<keyword evidence="3" id="KW-0731">Sigma factor</keyword>
<dbReference type="GO" id="GO:0016987">
    <property type="term" value="F:sigma factor activity"/>
    <property type="evidence" value="ECO:0007669"/>
    <property type="project" value="UniProtKB-KW"/>
</dbReference>
<sequence>MKDTEIIDLYWARDERAIVETQAVYGKYCYSIAYRILNDREDSDECVNDTWFRAWNAIPPKYPERFALFLGTITRNLSFDKWKRKNAGKRGHGQMLVALDELAECVPAPSGTEEAVEAAQLEGLINQFLHTLPERECSIFLRRYWYVEEYSAIAKRYHMKLNTVKTSLFRTRRKLKAYLEQEGIRV</sequence>
<keyword evidence="5" id="KW-0804">Transcription</keyword>
<dbReference type="InterPro" id="IPR013249">
    <property type="entry name" value="RNA_pol_sigma70_r4_t2"/>
</dbReference>
<evidence type="ECO:0000259" key="6">
    <source>
        <dbReference type="Pfam" id="PF04542"/>
    </source>
</evidence>
<dbReference type="RefSeq" id="WP_318703300.1">
    <property type="nucleotide sequence ID" value="NZ_CALWMU010000035.1"/>
</dbReference>
<feature type="domain" description="RNA polymerase sigma factor 70 region 4 type 2" evidence="7">
    <location>
        <begin position="125"/>
        <end position="175"/>
    </location>
</feature>
<gene>
    <name evidence="8" type="ORF">H9742_02110</name>
</gene>
<evidence type="ECO:0000256" key="3">
    <source>
        <dbReference type="ARBA" id="ARBA00023082"/>
    </source>
</evidence>
<evidence type="ECO:0000256" key="1">
    <source>
        <dbReference type="ARBA" id="ARBA00010641"/>
    </source>
</evidence>
<reference evidence="8" key="1">
    <citation type="journal article" date="2021" name="PeerJ">
        <title>Extensive microbial diversity within the chicken gut microbiome revealed by metagenomics and culture.</title>
        <authorList>
            <person name="Gilroy R."/>
            <person name="Ravi A."/>
            <person name="Getino M."/>
            <person name="Pursley I."/>
            <person name="Horton D.L."/>
            <person name="Alikhan N.F."/>
            <person name="Baker D."/>
            <person name="Gharbi K."/>
            <person name="Hall N."/>
            <person name="Watson M."/>
            <person name="Adriaenssens E.M."/>
            <person name="Foster-Nyarko E."/>
            <person name="Jarju S."/>
            <person name="Secka A."/>
            <person name="Antonio M."/>
            <person name="Oren A."/>
            <person name="Chaudhuri R.R."/>
            <person name="La Ragione R."/>
            <person name="Hildebrand F."/>
            <person name="Pallen M.J."/>
        </authorList>
    </citation>
    <scope>NUCLEOTIDE SEQUENCE</scope>
    <source>
        <strain evidence="8">CHK195-6426</strain>
    </source>
</reference>
<dbReference type="NCBIfam" id="TIGR02937">
    <property type="entry name" value="sigma70-ECF"/>
    <property type="match status" value="1"/>
</dbReference>
<dbReference type="SUPFAM" id="SSF88946">
    <property type="entry name" value="Sigma2 domain of RNA polymerase sigma factors"/>
    <property type="match status" value="1"/>
</dbReference>
<dbReference type="Pfam" id="PF08281">
    <property type="entry name" value="Sigma70_r4_2"/>
    <property type="match status" value="1"/>
</dbReference>